<evidence type="ECO:0000313" key="2">
    <source>
        <dbReference type="Proteomes" id="UP001195196"/>
    </source>
</evidence>
<evidence type="ECO:0008006" key="3">
    <source>
        <dbReference type="Google" id="ProtNLM"/>
    </source>
</evidence>
<dbReference type="Proteomes" id="UP001195196">
    <property type="component" value="Unassembled WGS sequence"/>
</dbReference>
<protein>
    <recommendedName>
        <fullName evidence="3">Preprotein translocase subunit SecB</fullName>
    </recommendedName>
</protein>
<comment type="caution">
    <text evidence="1">The sequence shown here is derived from an EMBL/GenBank/DDBJ whole genome shotgun (WGS) entry which is preliminary data.</text>
</comment>
<dbReference type="AlphaFoldDB" id="A0AAW4G4D5"/>
<dbReference type="SUPFAM" id="SSF54611">
    <property type="entry name" value="SecB-like"/>
    <property type="match status" value="1"/>
</dbReference>
<dbReference type="EMBL" id="JAFFGU010000004">
    <property type="protein sequence ID" value="MBM7278288.1"/>
    <property type="molecule type" value="Genomic_DNA"/>
</dbReference>
<accession>A0AAW4G4D5</accession>
<dbReference type="InterPro" id="IPR035958">
    <property type="entry name" value="SecB-like_sf"/>
</dbReference>
<proteinExistence type="predicted"/>
<dbReference type="RefSeq" id="WP_204717979.1">
    <property type="nucleotide sequence ID" value="NZ_JAFFGU010000004.1"/>
</dbReference>
<gene>
    <name evidence="1" type="ORF">JTZ10_10990</name>
</gene>
<sequence>MTEAAAESSQVYTSCDELLQNSELVDIRFYELKSNRRDAAQKSTWGLNVLTQADDLEFLVRCKAEVDSDDAEFVVDAAAVFALSEAKGIPEPLMREFSERVGVMALFPYLRSAVFNLAAQLGVERPVLPLLRHGELQLSAPDED</sequence>
<name>A0AAW4G4D5_GORRU</name>
<organism evidence="1 2">
    <name type="scientific">Gordonia rubripertincta</name>
    <name type="common">Rhodococcus corallinus</name>
    <dbReference type="NCBI Taxonomy" id="36822"/>
    <lineage>
        <taxon>Bacteria</taxon>
        <taxon>Bacillati</taxon>
        <taxon>Actinomycetota</taxon>
        <taxon>Actinomycetes</taxon>
        <taxon>Mycobacteriales</taxon>
        <taxon>Gordoniaceae</taxon>
        <taxon>Gordonia</taxon>
    </lineage>
</organism>
<dbReference type="Gene3D" id="3.10.420.10">
    <property type="entry name" value="SecB-like"/>
    <property type="match status" value="1"/>
</dbReference>
<evidence type="ECO:0000313" key="1">
    <source>
        <dbReference type="EMBL" id="MBM7278288.1"/>
    </source>
</evidence>
<reference evidence="1" key="1">
    <citation type="submission" date="2021-02" db="EMBL/GenBank/DDBJ databases">
        <title>Taxonomy, biology and ecology of Rhodococcus bacteria occurring in California pistachio and other woody hosts as revealed by genome sequence analyses.</title>
        <authorList>
            <person name="Riely B."/>
            <person name="Gai Y."/>
        </authorList>
    </citation>
    <scope>NUCLEOTIDE SEQUENCE</scope>
    <source>
        <strain evidence="1">BP-295</strain>
    </source>
</reference>